<organism evidence="2 3">
    <name type="scientific">Steinernema carpocapsae</name>
    <name type="common">Entomopathogenic nematode</name>
    <dbReference type="NCBI Taxonomy" id="34508"/>
    <lineage>
        <taxon>Eukaryota</taxon>
        <taxon>Metazoa</taxon>
        <taxon>Ecdysozoa</taxon>
        <taxon>Nematoda</taxon>
        <taxon>Chromadorea</taxon>
        <taxon>Rhabditida</taxon>
        <taxon>Tylenchina</taxon>
        <taxon>Panagrolaimomorpha</taxon>
        <taxon>Strongyloidoidea</taxon>
        <taxon>Steinernematidae</taxon>
        <taxon>Steinernema</taxon>
    </lineage>
</organism>
<comment type="caution">
    <text evidence="2">The sequence shown here is derived from an EMBL/GenBank/DDBJ whole genome shotgun (WGS) entry which is preliminary data.</text>
</comment>
<sequence>MLPNHDPDGRSVQCLAAGPTFIAFGLCKVLNKDKFGNANETSIFIYAFPRVLFDATFVIVYFNSNYAHVPKYDVTMSCTQLQYCPCSIKCKKLKLYQEH</sequence>
<name>A0A4U5MR50_STECR</name>
<keyword evidence="3" id="KW-1185">Reference proteome</keyword>
<keyword evidence="1" id="KW-0812">Transmembrane</keyword>
<dbReference type="Proteomes" id="UP000298663">
    <property type="component" value="Unassembled WGS sequence"/>
</dbReference>
<keyword evidence="1" id="KW-1133">Transmembrane helix</keyword>
<accession>A0A4U5MR50</accession>
<keyword evidence="1" id="KW-0472">Membrane</keyword>
<gene>
    <name evidence="2" type="ORF">L596_019470</name>
</gene>
<reference evidence="2 3" key="2">
    <citation type="journal article" date="2019" name="G3 (Bethesda)">
        <title>Hybrid Assembly of the Genome of the Entomopathogenic Nematode Steinernema carpocapsae Identifies the X-Chromosome.</title>
        <authorList>
            <person name="Serra L."/>
            <person name="Macchietto M."/>
            <person name="Macias-Munoz A."/>
            <person name="McGill C.J."/>
            <person name="Rodriguez I.M."/>
            <person name="Rodriguez B."/>
            <person name="Murad R."/>
            <person name="Mortazavi A."/>
        </authorList>
    </citation>
    <scope>NUCLEOTIDE SEQUENCE [LARGE SCALE GENOMIC DNA]</scope>
    <source>
        <strain evidence="2 3">ALL</strain>
    </source>
</reference>
<reference evidence="2 3" key="1">
    <citation type="journal article" date="2015" name="Genome Biol.">
        <title>Comparative genomics of Steinernema reveals deeply conserved gene regulatory networks.</title>
        <authorList>
            <person name="Dillman A.R."/>
            <person name="Macchietto M."/>
            <person name="Porter C.F."/>
            <person name="Rogers A."/>
            <person name="Williams B."/>
            <person name="Antoshechkin I."/>
            <person name="Lee M.M."/>
            <person name="Goodwin Z."/>
            <person name="Lu X."/>
            <person name="Lewis E.E."/>
            <person name="Goodrich-Blair H."/>
            <person name="Stock S.P."/>
            <person name="Adams B.J."/>
            <person name="Sternberg P.W."/>
            <person name="Mortazavi A."/>
        </authorList>
    </citation>
    <scope>NUCLEOTIDE SEQUENCE [LARGE SCALE GENOMIC DNA]</scope>
    <source>
        <strain evidence="2 3">ALL</strain>
    </source>
</reference>
<evidence type="ECO:0000256" key="1">
    <source>
        <dbReference type="SAM" id="Phobius"/>
    </source>
</evidence>
<dbReference type="AlphaFoldDB" id="A0A4U5MR50"/>
<protein>
    <submittedName>
        <fullName evidence="2">Uncharacterized protein</fullName>
    </submittedName>
</protein>
<dbReference type="EMBL" id="AZBU02000006">
    <property type="protein sequence ID" value="TKR71942.1"/>
    <property type="molecule type" value="Genomic_DNA"/>
</dbReference>
<evidence type="ECO:0000313" key="3">
    <source>
        <dbReference type="Proteomes" id="UP000298663"/>
    </source>
</evidence>
<evidence type="ECO:0000313" key="2">
    <source>
        <dbReference type="EMBL" id="TKR71942.1"/>
    </source>
</evidence>
<proteinExistence type="predicted"/>
<feature type="transmembrane region" description="Helical" evidence="1">
    <location>
        <begin position="43"/>
        <end position="62"/>
    </location>
</feature>